<evidence type="ECO:0000313" key="9">
    <source>
        <dbReference type="Proteomes" id="UP001314263"/>
    </source>
</evidence>
<dbReference type="PANTHER" id="PTHR16007">
    <property type="entry name" value="EPIDIDYMAL MEMBRANE PROTEIN E9-RELATED"/>
    <property type="match status" value="1"/>
</dbReference>
<feature type="transmembrane region" description="Helical" evidence="7">
    <location>
        <begin position="248"/>
        <end position="274"/>
    </location>
</feature>
<evidence type="ECO:0000256" key="3">
    <source>
        <dbReference type="ARBA" id="ARBA00022692"/>
    </source>
</evidence>
<evidence type="ECO:0000256" key="4">
    <source>
        <dbReference type="ARBA" id="ARBA00022989"/>
    </source>
</evidence>
<feature type="transmembrane region" description="Helical" evidence="7">
    <location>
        <begin position="38"/>
        <end position="57"/>
    </location>
</feature>
<accession>A0AAV1HXD9</accession>
<evidence type="ECO:0000256" key="1">
    <source>
        <dbReference type="ARBA" id="ARBA00004141"/>
    </source>
</evidence>
<dbReference type="Proteomes" id="UP001314263">
    <property type="component" value="Unassembled WGS sequence"/>
</dbReference>
<dbReference type="GO" id="GO:0016020">
    <property type="term" value="C:membrane"/>
    <property type="evidence" value="ECO:0007669"/>
    <property type="project" value="UniProtKB-SubCell"/>
</dbReference>
<keyword evidence="9" id="KW-1185">Reference proteome</keyword>
<name>A0AAV1HXD9_9CHLO</name>
<comment type="caution">
    <text evidence="8">The sequence shown here is derived from an EMBL/GenBank/DDBJ whole genome shotgun (WGS) entry which is preliminary data.</text>
</comment>
<keyword evidence="5 7" id="KW-0472">Membrane</keyword>
<dbReference type="Pfam" id="PF04819">
    <property type="entry name" value="DUF716"/>
    <property type="match status" value="1"/>
</dbReference>
<dbReference type="EMBL" id="CAUYUE010000004">
    <property type="protein sequence ID" value="CAK0760142.1"/>
    <property type="molecule type" value="Genomic_DNA"/>
</dbReference>
<keyword evidence="3 7" id="KW-0812">Transmembrane</keyword>
<evidence type="ECO:0008006" key="10">
    <source>
        <dbReference type="Google" id="ProtNLM"/>
    </source>
</evidence>
<evidence type="ECO:0000256" key="2">
    <source>
        <dbReference type="ARBA" id="ARBA00006948"/>
    </source>
</evidence>
<dbReference type="PANTHER" id="PTHR16007:SF15">
    <property type="entry name" value="TRANSMEMBRANE PROTEIN 45B"/>
    <property type="match status" value="1"/>
</dbReference>
<feature type="transmembrane region" description="Helical" evidence="7">
    <location>
        <begin position="126"/>
        <end position="144"/>
    </location>
</feature>
<evidence type="ECO:0000256" key="5">
    <source>
        <dbReference type="ARBA" id="ARBA00023136"/>
    </source>
</evidence>
<proteinExistence type="inferred from homology"/>
<organism evidence="8 9">
    <name type="scientific">Coccomyxa viridis</name>
    <dbReference type="NCBI Taxonomy" id="1274662"/>
    <lineage>
        <taxon>Eukaryota</taxon>
        <taxon>Viridiplantae</taxon>
        <taxon>Chlorophyta</taxon>
        <taxon>core chlorophytes</taxon>
        <taxon>Trebouxiophyceae</taxon>
        <taxon>Trebouxiophyceae incertae sedis</taxon>
        <taxon>Coccomyxaceae</taxon>
        <taxon>Coccomyxa</taxon>
    </lineage>
</organism>
<feature type="compositionally biased region" description="Polar residues" evidence="6">
    <location>
        <begin position="314"/>
        <end position="323"/>
    </location>
</feature>
<feature type="transmembrane region" description="Helical" evidence="7">
    <location>
        <begin position="156"/>
        <end position="173"/>
    </location>
</feature>
<evidence type="ECO:0000256" key="6">
    <source>
        <dbReference type="SAM" id="MobiDB-lite"/>
    </source>
</evidence>
<dbReference type="InterPro" id="IPR042127">
    <property type="entry name" value="TMEM45"/>
</dbReference>
<comment type="similarity">
    <text evidence="2">Belongs to the TMEM45 family.</text>
</comment>
<feature type="transmembrane region" description="Helical" evidence="7">
    <location>
        <begin position="185"/>
        <end position="203"/>
    </location>
</feature>
<gene>
    <name evidence="8" type="ORF">CVIRNUC_002747</name>
</gene>
<dbReference type="InterPro" id="IPR006904">
    <property type="entry name" value="DUF716"/>
</dbReference>
<feature type="region of interest" description="Disordered" evidence="6">
    <location>
        <begin position="304"/>
        <end position="323"/>
    </location>
</feature>
<evidence type="ECO:0000256" key="7">
    <source>
        <dbReference type="SAM" id="Phobius"/>
    </source>
</evidence>
<keyword evidence="4 7" id="KW-1133">Transmembrane helix</keyword>
<dbReference type="AlphaFoldDB" id="A0AAV1HXD9"/>
<protein>
    <recommendedName>
        <fullName evidence="10">Transmembrane protein 45B</fullName>
    </recommendedName>
</protein>
<evidence type="ECO:0000313" key="8">
    <source>
        <dbReference type="EMBL" id="CAK0760142.1"/>
    </source>
</evidence>
<reference evidence="8 9" key="1">
    <citation type="submission" date="2023-10" db="EMBL/GenBank/DDBJ databases">
        <authorList>
            <person name="Maclean D."/>
            <person name="Macfadyen A."/>
        </authorList>
    </citation>
    <scope>NUCLEOTIDE SEQUENCE [LARGE SCALE GENOMIC DNA]</scope>
</reference>
<comment type="subcellular location">
    <subcellularLocation>
        <location evidence="1">Membrane</location>
        <topology evidence="1">Multi-pass membrane protein</topology>
    </subcellularLocation>
</comment>
<sequence>MDHMGHDHSAHTAEAANLEGPIPHPMHGGHLGHMLPGWFFFAWATWWLIGIFRTYMLSSGRSPYSARCWFEFPWAKRIPLEPILKVALTFIGINGELWFGHESWRALHGPDGRFIVDNINEWQHSAMYLAFLISGVVDLLGFYAPKGTLPPGTEQGCLGVAFVVEGLLFAFHLEGSELNWKAHLLLVLTIFAAVGAIMGEIAAPGNVLLGLARAQLVMLQGVWFMQIAKLLFEDSKLWDPRYHGSVMMVPVLYCTCIMAIMAATFVLFVALRLWQHGVQKRPFRAHAKETQDAEEGTWVLEQSRKEAEMASRANGISSSPVRD</sequence>